<evidence type="ECO:0000313" key="2">
    <source>
        <dbReference type="Proteomes" id="UP000238924"/>
    </source>
</evidence>
<sequence>MTKAQKIVLLINQKTDEYTRACRTENLLKNKKIKIEEEIINTNNEINKPYNKLSRYRFEDKLLSLEREKFNIDKQINNAKSKKDTLKIEIDNYHKYLEGYTNMQKQQNINNFSPNNTINFSPIINNS</sequence>
<dbReference type="RefSeq" id="WP_146080023.1">
    <property type="nucleotide sequence ID" value="NZ_JJMJ01000252.1"/>
</dbReference>
<evidence type="ECO:0000313" key="1">
    <source>
        <dbReference type="EMBL" id="PPS20907.1"/>
    </source>
</evidence>
<protein>
    <recommendedName>
        <fullName evidence="3">Flagellar FliJ protein</fullName>
    </recommendedName>
</protein>
<dbReference type="Proteomes" id="UP000238924">
    <property type="component" value="Unassembled WGS sequence"/>
</dbReference>
<keyword evidence="2" id="KW-1185">Reference proteome</keyword>
<dbReference type="EMBL" id="JJMJ01000252">
    <property type="protein sequence ID" value="PPS20907.1"/>
    <property type="molecule type" value="Genomic_DNA"/>
</dbReference>
<gene>
    <name evidence="1" type="ORF">DJ52_14075</name>
</gene>
<comment type="caution">
    <text evidence="1">The sequence shown here is derived from an EMBL/GenBank/DDBJ whole genome shotgun (WGS) entry which is preliminary data.</text>
</comment>
<name>A0ABX5B2M4_9SPIR</name>
<reference evidence="1 2" key="1">
    <citation type="submission" date="2014-04" db="EMBL/GenBank/DDBJ databases">
        <title>Whole genome sequence of 'Brachyspira hampsonii' D13-03603F2.</title>
        <authorList>
            <person name="Patterson A.H."/>
            <person name="Chaban B."/>
            <person name="Fernando C."/>
            <person name="Harding J.C."/>
            <person name="Hill J.E."/>
        </authorList>
    </citation>
    <scope>NUCLEOTIDE SEQUENCE [LARGE SCALE GENOMIC DNA]</scope>
    <source>
        <strain evidence="1 2">D13-03603F2</strain>
    </source>
</reference>
<evidence type="ECO:0008006" key="3">
    <source>
        <dbReference type="Google" id="ProtNLM"/>
    </source>
</evidence>
<accession>A0ABX5B2M4</accession>
<feature type="non-terminal residue" evidence="1">
    <location>
        <position position="127"/>
    </location>
</feature>
<proteinExistence type="predicted"/>
<organism evidence="1 2">
    <name type="scientific">Brachyspira murdochii</name>
    <dbReference type="NCBI Taxonomy" id="84378"/>
    <lineage>
        <taxon>Bacteria</taxon>
        <taxon>Pseudomonadati</taxon>
        <taxon>Spirochaetota</taxon>
        <taxon>Spirochaetia</taxon>
        <taxon>Brachyspirales</taxon>
        <taxon>Brachyspiraceae</taxon>
        <taxon>Brachyspira</taxon>
    </lineage>
</organism>